<dbReference type="InterPro" id="IPR006385">
    <property type="entry name" value="HAD_hydro_SerB1"/>
</dbReference>
<gene>
    <name evidence="5" type="ORF">CSSPJE1EN1_LOCUS15707</name>
</gene>
<name>A0ABP0WTP7_9BRYO</name>
<dbReference type="EMBL" id="OZ020098">
    <property type="protein sequence ID" value="CAK9270229.1"/>
    <property type="molecule type" value="Genomic_DNA"/>
</dbReference>
<keyword evidence="4" id="KW-0472">Membrane</keyword>
<dbReference type="InterPro" id="IPR036412">
    <property type="entry name" value="HAD-like_sf"/>
</dbReference>
<evidence type="ECO:0000313" key="5">
    <source>
        <dbReference type="EMBL" id="CAK9270229.1"/>
    </source>
</evidence>
<dbReference type="SUPFAM" id="SSF56784">
    <property type="entry name" value="HAD-like"/>
    <property type="match status" value="1"/>
</dbReference>
<evidence type="ECO:0000256" key="4">
    <source>
        <dbReference type="SAM" id="Phobius"/>
    </source>
</evidence>
<dbReference type="CDD" id="cd02612">
    <property type="entry name" value="HAD_PGPPase"/>
    <property type="match status" value="1"/>
</dbReference>
<proteinExistence type="predicted"/>
<keyword evidence="3" id="KW-0460">Magnesium</keyword>
<feature type="transmembrane region" description="Helical" evidence="4">
    <location>
        <begin position="203"/>
        <end position="223"/>
    </location>
</feature>
<evidence type="ECO:0008006" key="7">
    <source>
        <dbReference type="Google" id="ProtNLM"/>
    </source>
</evidence>
<dbReference type="Pfam" id="PF12710">
    <property type="entry name" value="HAD"/>
    <property type="match status" value="1"/>
</dbReference>
<dbReference type="Proteomes" id="UP001497444">
    <property type="component" value="Chromosome 3"/>
</dbReference>
<keyword evidence="2" id="KW-0378">Hydrolase</keyword>
<sequence>MSFAIPAHQHHGIWFYRASIRFSSTSSSSPLERGMMMPSIMASFASLHSWEPGSAINGSAKLSSGHNNAGFPGHTSAVAHLEGTKKLESSFLHRRKNCRSVVHHTACSMVVRVPSKACASPNFPLCLVSSYLQQQQKVTLKETKSTARALDDKHVESQTETSLREKSMIDGPLKAAFFDVDGTITRTNVVLAYFAVRMSELPLFVKLFWVPWFALKGIFYLLIDRIDRALFNRVFYRSYNGRSTSLKDAMAALIYKKYYKPRIFNGAVELIQQLKERGYKIVFVTGALDFQIAPLALDLGADFVYAAELVEKEGRFTGKLKGMAASNTEKADRMQEYARVHGVSLADSLAFGDSIADLPMLEIAGQPHAVNPDSRLKAIATKRGWPILQWSTQPKETSQYAAAV</sequence>
<organism evidence="5 6">
    <name type="scientific">Sphagnum jensenii</name>
    <dbReference type="NCBI Taxonomy" id="128206"/>
    <lineage>
        <taxon>Eukaryota</taxon>
        <taxon>Viridiplantae</taxon>
        <taxon>Streptophyta</taxon>
        <taxon>Embryophyta</taxon>
        <taxon>Bryophyta</taxon>
        <taxon>Sphagnophytina</taxon>
        <taxon>Sphagnopsida</taxon>
        <taxon>Sphagnales</taxon>
        <taxon>Sphagnaceae</taxon>
        <taxon>Sphagnum</taxon>
    </lineage>
</organism>
<evidence type="ECO:0000256" key="3">
    <source>
        <dbReference type="ARBA" id="ARBA00022842"/>
    </source>
</evidence>
<evidence type="ECO:0000256" key="2">
    <source>
        <dbReference type="ARBA" id="ARBA00022801"/>
    </source>
</evidence>
<reference evidence="5" key="1">
    <citation type="submission" date="2024-02" db="EMBL/GenBank/DDBJ databases">
        <authorList>
            <consortium name="ELIXIR-Norway"/>
            <consortium name="Elixir Norway"/>
        </authorList>
    </citation>
    <scope>NUCLEOTIDE SEQUENCE</scope>
</reference>
<keyword evidence="4" id="KW-1133">Transmembrane helix</keyword>
<dbReference type="NCBIfam" id="TIGR01488">
    <property type="entry name" value="HAD-SF-IB"/>
    <property type="match status" value="1"/>
</dbReference>
<dbReference type="PANTHER" id="PTHR43344">
    <property type="entry name" value="PHOSPHOSERINE PHOSPHATASE"/>
    <property type="match status" value="1"/>
</dbReference>
<dbReference type="Gene3D" id="1.20.1440.100">
    <property type="entry name" value="SG protein - dephosphorylation function"/>
    <property type="match status" value="1"/>
</dbReference>
<dbReference type="NCBIfam" id="TIGR01490">
    <property type="entry name" value="HAD-SF-IB-hyp1"/>
    <property type="match status" value="1"/>
</dbReference>
<evidence type="ECO:0000256" key="1">
    <source>
        <dbReference type="ARBA" id="ARBA00022723"/>
    </source>
</evidence>
<evidence type="ECO:0000313" key="6">
    <source>
        <dbReference type="Proteomes" id="UP001497444"/>
    </source>
</evidence>
<dbReference type="Gene3D" id="3.40.50.1000">
    <property type="entry name" value="HAD superfamily/HAD-like"/>
    <property type="match status" value="1"/>
</dbReference>
<protein>
    <recommendedName>
        <fullName evidence="7">HAD-IB family hydrolase</fullName>
    </recommendedName>
</protein>
<dbReference type="PANTHER" id="PTHR43344:SF13">
    <property type="entry name" value="PHOSPHATASE RV3661-RELATED"/>
    <property type="match status" value="1"/>
</dbReference>
<accession>A0ABP0WTP7</accession>
<keyword evidence="4" id="KW-0812">Transmembrane</keyword>
<keyword evidence="1" id="KW-0479">Metal-binding</keyword>
<dbReference type="InterPro" id="IPR023214">
    <property type="entry name" value="HAD_sf"/>
</dbReference>
<dbReference type="InterPro" id="IPR050582">
    <property type="entry name" value="HAD-like_SerB"/>
</dbReference>
<keyword evidence="6" id="KW-1185">Reference proteome</keyword>